<protein>
    <submittedName>
        <fullName evidence="3">Universal stress protein</fullName>
    </submittedName>
</protein>
<dbReference type="InterPro" id="IPR006016">
    <property type="entry name" value="UspA"/>
</dbReference>
<dbReference type="AlphaFoldDB" id="A0A9J7AVX8"/>
<keyword evidence="4" id="KW-1185">Reference proteome</keyword>
<dbReference type="Gene3D" id="3.40.50.12370">
    <property type="match status" value="1"/>
</dbReference>
<dbReference type="EMBL" id="CP102480">
    <property type="protein sequence ID" value="UUX51503.1"/>
    <property type="molecule type" value="Genomic_DNA"/>
</dbReference>
<sequence>MSLKTVLAPVLGNEADAAILNAALAVATPHGAHVFVAHIHRDPRDVLVPQVGMGMSASMIETLVDQAESFANEARAASLAAFDKWREDNKLVMVEKPTASDGVTVSFETLVGEPTTMVAQRSRMVDVICVIAPTEREGSDAMAIAEAAMLQSGKATMVVPHDVEFPAVKTIAVGWNASKEAAAAIAHAMPLLETADKVLVMSGIDSELTEEKLSVFVDSLLWHGVKAEAKTFDASSGSISGRLQAEAREAGAQLLVLGAYSHSRFRESIFGGVTDDVLTETRIPVLMAH</sequence>
<name>A0A9J7AVX8_9PROT</name>
<evidence type="ECO:0000256" key="1">
    <source>
        <dbReference type="ARBA" id="ARBA00008791"/>
    </source>
</evidence>
<evidence type="ECO:0000259" key="2">
    <source>
        <dbReference type="Pfam" id="PF00582"/>
    </source>
</evidence>
<dbReference type="Proteomes" id="UP001060336">
    <property type="component" value="Chromosome"/>
</dbReference>
<accession>A0A9J7AVX8</accession>
<proteinExistence type="inferred from homology"/>
<dbReference type="SUPFAM" id="SSF52402">
    <property type="entry name" value="Adenine nucleotide alpha hydrolases-like"/>
    <property type="match status" value="2"/>
</dbReference>
<dbReference type="InterPro" id="IPR006015">
    <property type="entry name" value="Universal_stress_UspA"/>
</dbReference>
<reference evidence="3" key="1">
    <citation type="submission" date="2022-08" db="EMBL/GenBank/DDBJ databases">
        <title>Nisaea acidiphila sp. nov., isolated from a marine algal debris and emended description of the genus Nisaea Urios et al. 2008.</title>
        <authorList>
            <person name="Kwon K."/>
        </authorList>
    </citation>
    <scope>NUCLEOTIDE SEQUENCE</scope>
    <source>
        <strain evidence="3">MEBiC11861</strain>
    </source>
</reference>
<comment type="similarity">
    <text evidence="1">Belongs to the universal stress protein A family.</text>
</comment>
<dbReference type="PANTHER" id="PTHR46268:SF15">
    <property type="entry name" value="UNIVERSAL STRESS PROTEIN HP_0031"/>
    <property type="match status" value="1"/>
</dbReference>
<dbReference type="RefSeq" id="WP_257771039.1">
    <property type="nucleotide sequence ID" value="NZ_CP102480.1"/>
</dbReference>
<dbReference type="PRINTS" id="PR01438">
    <property type="entry name" value="UNVRSLSTRESS"/>
</dbReference>
<evidence type="ECO:0000313" key="3">
    <source>
        <dbReference type="EMBL" id="UUX51503.1"/>
    </source>
</evidence>
<feature type="domain" description="UspA" evidence="2">
    <location>
        <begin position="228"/>
        <end position="288"/>
    </location>
</feature>
<dbReference type="KEGG" id="naci:NUH88_07350"/>
<organism evidence="3 4">
    <name type="scientific">Nisaea acidiphila</name>
    <dbReference type="NCBI Taxonomy" id="1862145"/>
    <lineage>
        <taxon>Bacteria</taxon>
        <taxon>Pseudomonadati</taxon>
        <taxon>Pseudomonadota</taxon>
        <taxon>Alphaproteobacteria</taxon>
        <taxon>Rhodospirillales</taxon>
        <taxon>Thalassobaculaceae</taxon>
        <taxon>Nisaea</taxon>
    </lineage>
</organism>
<dbReference type="CDD" id="cd00293">
    <property type="entry name" value="USP-like"/>
    <property type="match status" value="1"/>
</dbReference>
<dbReference type="PANTHER" id="PTHR46268">
    <property type="entry name" value="STRESS RESPONSE PROTEIN NHAX"/>
    <property type="match status" value="1"/>
</dbReference>
<evidence type="ECO:0000313" key="4">
    <source>
        <dbReference type="Proteomes" id="UP001060336"/>
    </source>
</evidence>
<gene>
    <name evidence="3" type="ORF">NUH88_07350</name>
</gene>
<dbReference type="Pfam" id="PF00582">
    <property type="entry name" value="Usp"/>
    <property type="match status" value="1"/>
</dbReference>